<feature type="compositionally biased region" description="Basic residues" evidence="1">
    <location>
        <begin position="421"/>
        <end position="439"/>
    </location>
</feature>
<reference evidence="3" key="1">
    <citation type="submission" date="2023-07" db="EMBL/GenBank/DDBJ databases">
        <title>draft genome sequence of fig (Ficus carica).</title>
        <authorList>
            <person name="Takahashi T."/>
            <person name="Nishimura K."/>
        </authorList>
    </citation>
    <scope>NUCLEOTIDE SEQUENCE</scope>
</reference>
<feature type="compositionally biased region" description="Low complexity" evidence="1">
    <location>
        <begin position="683"/>
        <end position="695"/>
    </location>
</feature>
<feature type="region of interest" description="Disordered" evidence="1">
    <location>
        <begin position="184"/>
        <end position="321"/>
    </location>
</feature>
<comment type="caution">
    <text evidence="3">The sequence shown here is derived from an EMBL/GenBank/DDBJ whole genome shotgun (WGS) entry which is preliminary data.</text>
</comment>
<name>A0AA88J038_FICCA</name>
<dbReference type="AlphaFoldDB" id="A0AA88J038"/>
<feature type="region of interest" description="Disordered" evidence="1">
    <location>
        <begin position="420"/>
        <end position="440"/>
    </location>
</feature>
<dbReference type="Pfam" id="PF01585">
    <property type="entry name" value="G-patch"/>
    <property type="match status" value="2"/>
</dbReference>
<dbReference type="EMBL" id="BTGU01000076">
    <property type="protein sequence ID" value="GMN58222.1"/>
    <property type="molecule type" value="Genomic_DNA"/>
</dbReference>
<dbReference type="PANTHER" id="PTHR47423">
    <property type="entry name" value="G-PATCH DOMAIN CONTAINING PROTEIN"/>
    <property type="match status" value="1"/>
</dbReference>
<sequence length="755" mass="81834">MAGGRREPGRGRGRGRGKPNNSNESKNRRRKGSGPSSSSAVKGASFVKGGLLSDWSSTPIPSRGKNPSGRASKKKSGSKSGSLDRKIAASAPKSRSRISSGNSFGYQYPSFFLQECLQPESCLESNNEDNNLNSSETIALVDSKDAQIFAYVDQTSSSKSPEMAFSYDYSSGFALGDDSHRGLGFSGELEETPSGVEASLTKMEGEEEPSFNSLSSEQEMNAEETNNDDNGVAMAKESRAMVMSPKRNSGFLSFGGMKLYTEDISNEESDGEEDGESVDEGIPESESTGGLSESDDSEDTSDSDSDVDDEVVEDYLEGIGGHDNILNTKWLVEHELDESDDEDTSSSSGVDGTVKKLGGIALQEASREYGMNPRQKYGSPARDSWSSPLDEYMLVKDTRKLVSAQKKHVARFPQSWPLGAHKSKRSKKFPGEKKKHRKERIATKRRERMLCRGVDIEQINLKLEQIVLGGVDMYCFKPMHSRDCSQVRRLAAIYRLRSGFQGSGKKGFITVTRTHQTCMPSSSDRVRLEKLIGAGSGDADFPVVETSNRKFTVTAGIKQRKASSANHHGRSNDRQNGTRESYASQPVSFVSSGVMQSETVKVTTTDSTETNLSSKNKEVAGSANFGAFEVHTKGFGSKMMAKMGFVEGGGLGKEGKGIAEPIEVIKRPKSLGLGMDFSEHVDNPSPSNPASSSRSLKSKPQRLRAFEKHTKGFGSKMMAKMGFVEGQGLGRDSQGMVNPLVAVRLPKSRGLGAQD</sequence>
<dbReference type="Proteomes" id="UP001187192">
    <property type="component" value="Unassembled WGS sequence"/>
</dbReference>
<dbReference type="SMART" id="SM00443">
    <property type="entry name" value="G_patch"/>
    <property type="match status" value="2"/>
</dbReference>
<feature type="domain" description="G-patch" evidence="2">
    <location>
        <begin position="632"/>
        <end position="678"/>
    </location>
</feature>
<dbReference type="InterPro" id="IPR000467">
    <property type="entry name" value="G_patch_dom"/>
</dbReference>
<evidence type="ECO:0000313" key="3">
    <source>
        <dbReference type="EMBL" id="GMN58222.1"/>
    </source>
</evidence>
<evidence type="ECO:0000259" key="2">
    <source>
        <dbReference type="PROSITE" id="PS50174"/>
    </source>
</evidence>
<protein>
    <recommendedName>
        <fullName evidence="2">G-patch domain-containing protein</fullName>
    </recommendedName>
</protein>
<dbReference type="GO" id="GO:0003676">
    <property type="term" value="F:nucleic acid binding"/>
    <property type="evidence" value="ECO:0007669"/>
    <property type="project" value="InterPro"/>
</dbReference>
<keyword evidence="4" id="KW-1185">Reference proteome</keyword>
<feature type="region of interest" description="Disordered" evidence="1">
    <location>
        <begin position="555"/>
        <end position="583"/>
    </location>
</feature>
<feature type="region of interest" description="Disordered" evidence="1">
    <location>
        <begin position="365"/>
        <end position="385"/>
    </location>
</feature>
<evidence type="ECO:0000256" key="1">
    <source>
        <dbReference type="SAM" id="MobiDB-lite"/>
    </source>
</evidence>
<feature type="compositionally biased region" description="Acidic residues" evidence="1">
    <location>
        <begin position="293"/>
        <end position="316"/>
    </location>
</feature>
<gene>
    <name evidence="3" type="ORF">TIFTF001_027320</name>
</gene>
<feature type="domain" description="G-patch" evidence="2">
    <location>
        <begin position="710"/>
        <end position="755"/>
    </location>
</feature>
<dbReference type="PROSITE" id="PS50174">
    <property type="entry name" value="G_PATCH"/>
    <property type="match status" value="2"/>
</dbReference>
<organism evidence="3 4">
    <name type="scientific">Ficus carica</name>
    <name type="common">Common fig</name>
    <dbReference type="NCBI Taxonomy" id="3494"/>
    <lineage>
        <taxon>Eukaryota</taxon>
        <taxon>Viridiplantae</taxon>
        <taxon>Streptophyta</taxon>
        <taxon>Embryophyta</taxon>
        <taxon>Tracheophyta</taxon>
        <taxon>Spermatophyta</taxon>
        <taxon>Magnoliopsida</taxon>
        <taxon>eudicotyledons</taxon>
        <taxon>Gunneridae</taxon>
        <taxon>Pentapetalae</taxon>
        <taxon>rosids</taxon>
        <taxon>fabids</taxon>
        <taxon>Rosales</taxon>
        <taxon>Moraceae</taxon>
        <taxon>Ficeae</taxon>
        <taxon>Ficus</taxon>
    </lineage>
</organism>
<feature type="region of interest" description="Disordered" evidence="1">
    <location>
        <begin position="1"/>
        <end position="101"/>
    </location>
</feature>
<proteinExistence type="predicted"/>
<feature type="compositionally biased region" description="Basic and acidic residues" evidence="1">
    <location>
        <begin position="1"/>
        <end position="10"/>
    </location>
</feature>
<feature type="region of interest" description="Disordered" evidence="1">
    <location>
        <begin position="675"/>
        <end position="712"/>
    </location>
</feature>
<accession>A0AA88J038</accession>
<feature type="compositionally biased region" description="Acidic residues" evidence="1">
    <location>
        <begin position="264"/>
        <end position="283"/>
    </location>
</feature>
<evidence type="ECO:0000313" key="4">
    <source>
        <dbReference type="Proteomes" id="UP001187192"/>
    </source>
</evidence>
<feature type="compositionally biased region" description="Polar residues" evidence="1">
    <location>
        <begin position="210"/>
        <end position="219"/>
    </location>
</feature>
<dbReference type="PANTHER" id="PTHR47423:SF2">
    <property type="entry name" value="PROTEIN SQS1"/>
    <property type="match status" value="1"/>
</dbReference>
<feature type="compositionally biased region" description="Low complexity" evidence="1">
    <location>
        <begin position="33"/>
        <end position="45"/>
    </location>
</feature>